<evidence type="ECO:0000259" key="10">
    <source>
        <dbReference type="PROSITE" id="PS50893"/>
    </source>
</evidence>
<comment type="caution">
    <text evidence="11">The sequence shown here is derived from an EMBL/GenBank/DDBJ whole genome shotgun (WGS) entry which is preliminary data.</text>
</comment>
<keyword evidence="8 9" id="KW-0472">Membrane</keyword>
<accession>A0ABR3W3Y2</accession>
<evidence type="ECO:0000256" key="9">
    <source>
        <dbReference type="SAM" id="Phobius"/>
    </source>
</evidence>
<evidence type="ECO:0000313" key="12">
    <source>
        <dbReference type="Proteomes" id="UP001583177"/>
    </source>
</evidence>
<feature type="transmembrane region" description="Helical" evidence="9">
    <location>
        <begin position="1393"/>
        <end position="1411"/>
    </location>
</feature>
<feature type="transmembrane region" description="Helical" evidence="9">
    <location>
        <begin position="699"/>
        <end position="719"/>
    </location>
</feature>
<dbReference type="InterPro" id="IPR027417">
    <property type="entry name" value="P-loop_NTPase"/>
</dbReference>
<evidence type="ECO:0000256" key="8">
    <source>
        <dbReference type="ARBA" id="ARBA00023136"/>
    </source>
</evidence>
<dbReference type="InterPro" id="IPR003439">
    <property type="entry name" value="ABC_transporter-like_ATP-bd"/>
</dbReference>
<dbReference type="Pfam" id="PF06422">
    <property type="entry name" value="PDR_CDR"/>
    <property type="match status" value="1"/>
</dbReference>
<sequence length="1423" mass="159525">MSNTEEHSFPGQLSIDETRPSADLDFELRDLALRATASLPSAEGRWHQVLYPKSDSSLDPQSSTFDGRSWVKTFVDLYNSNLPTRPRSLGVAFRNLTVYGDASDATYQTSAGNIFFGAIESFVRRLGGVQQSKQVTILQDFEGVLNEGELLLVLGPPGSGCSTLLKTIAGETAGLRVSPDTSWNYRGIDTNYIRTRFRGDVLYNGETDTHLAHLTVRETLRFAASTRPIRNLPPGFSTTHVANMLCDVVMSVFGISHTVNTRVGDDFVRGVSGGERKRVSIAESALMGALLQCWDNSTRGLDSANAVRFCQCLRDQADIMNISAAVAIYQAPQSAYEVSPERQTTPDFLTSMTSPRERVVRPGFETKVPKTPDEFADLWITSKERQALLDEIEEYQMKHPRDQRHLEYKESRRTEQQKHMRPSSTYLISYAEQVKLNLWRAYRRLVADPSFTIASLLYNMVLALMLGSMFFNMKADSATFYYRGGLIFFSLLLNAFASQLEVLTVYAERPVIEKHNRYALYRQSTQAIAGYLMDLPYKTTNMLIFNVTVYFMANLRRDAGSFFFFCLTTYLTTLVMSCLYRTLAYLTRTPAQAMVPSSLLSLGLMIYTGFCIPPMYVPDWSHWMMDINPLSYAFEALMANEFHGRDFSCSNMVPRGPEYEGLPPESQICSSVGSEEGLPVVNGDRYIAQSFSYYEENKWRNIGILCAFLVGLFLAYVVAAETARPPQSKGEVLVFRRGKHPSKSGGLENGDIESQHELVPLGHDARVTSTEPANQPEDRPIFHWNDICYDVDIKGQTRRILSQVDGWVQPGKSTALMGFSGAGKTTLLDVLAARVTTGVLRGETFINGRPTDSSFQHRVGYVKQQDLHLETMTVLEAIEFSALLRQPASIPREDKLRHVAHVVAMLKMEEFAGAVIGVPGQGLNVEQRKRLTIGVELAARPELLLFLDEPTSGLDSQTSWAICDLIEELTKSGQAVLCTIHQPSATLFQRFDRLLLLAPGGKTVYFGDLGENCSTLIRYLERNGAPPCPPEVNPAEWMLDVIKPPLDGSEGIDWHQTWRDSPEYQTVRDEMARLHNLSNVSSHEDASPHAEFAAPFGTQFIQVLNRTFKHFWRSPTYIWSRFGLVGLSCLYLGFSFDARLSVQGMQNQLYAIYLFFILFSSLNEQIMPMFVPQRALYEQRERPSKMYRWTTLLLSNILVEMVWNVAAAAIAYFCWYYPVGFANLAGGYNGDDMSLRGFLVFLFICMFLLFTCTFSHMAIAWIETAETAAVLTSLLYIFCVSFSGVSVAPADLPKFWTFMYHGSPVNYMISGVMSSAMSGYNVTCSASEILHMKPPENASCGAFLAAFQAVNGGTVLDLDATGECAFCPLATTDDFLARFGIYYADHWRNFGLLWVYIVANIGLVCGLYWLFRVPKGKGLKRGL</sequence>
<comment type="similarity">
    <text evidence="2">Belongs to the ABC transporter superfamily. ABCG family. PDR (TC 3.A.1.205) subfamily.</text>
</comment>
<feature type="transmembrane region" description="Helical" evidence="9">
    <location>
        <begin position="1238"/>
        <end position="1262"/>
    </location>
</feature>
<evidence type="ECO:0000256" key="6">
    <source>
        <dbReference type="ARBA" id="ARBA00022840"/>
    </source>
</evidence>
<dbReference type="Pfam" id="PF01061">
    <property type="entry name" value="ABC2_membrane"/>
    <property type="match status" value="2"/>
</dbReference>
<keyword evidence="3" id="KW-0813">Transport</keyword>
<feature type="domain" description="ABC transporter" evidence="10">
    <location>
        <begin position="782"/>
        <end position="1025"/>
    </location>
</feature>
<dbReference type="InterPro" id="IPR017871">
    <property type="entry name" value="ABC_transporter-like_CS"/>
</dbReference>
<dbReference type="InterPro" id="IPR029481">
    <property type="entry name" value="ABC_trans_N"/>
</dbReference>
<dbReference type="EMBL" id="JAWRVE010000159">
    <property type="protein sequence ID" value="KAL1852479.1"/>
    <property type="molecule type" value="Genomic_DNA"/>
</dbReference>
<evidence type="ECO:0000256" key="5">
    <source>
        <dbReference type="ARBA" id="ARBA00022741"/>
    </source>
</evidence>
<comment type="subcellular location">
    <subcellularLocation>
        <location evidence="1">Membrane</location>
        <topology evidence="1">Multi-pass membrane protein</topology>
    </subcellularLocation>
</comment>
<dbReference type="Pfam" id="PF14510">
    <property type="entry name" value="ABC_trans_N"/>
    <property type="match status" value="1"/>
</dbReference>
<gene>
    <name evidence="11" type="ORF">Daus18300_012160</name>
</gene>
<keyword evidence="5" id="KW-0547">Nucleotide-binding</keyword>
<feature type="transmembrane region" description="Helical" evidence="9">
    <location>
        <begin position="595"/>
        <end position="616"/>
    </location>
</feature>
<name>A0ABR3W3Y2_9PEZI</name>
<evidence type="ECO:0000256" key="3">
    <source>
        <dbReference type="ARBA" id="ARBA00022448"/>
    </source>
</evidence>
<dbReference type="InterPro" id="IPR010929">
    <property type="entry name" value="PDR_CDR_ABC"/>
</dbReference>
<evidence type="ECO:0000256" key="2">
    <source>
        <dbReference type="ARBA" id="ARBA00006012"/>
    </source>
</evidence>
<feature type="transmembrane region" description="Helical" evidence="9">
    <location>
        <begin position="1118"/>
        <end position="1136"/>
    </location>
</feature>
<organism evidence="11 12">
    <name type="scientific">Diaporthe australafricana</name>
    <dbReference type="NCBI Taxonomy" id="127596"/>
    <lineage>
        <taxon>Eukaryota</taxon>
        <taxon>Fungi</taxon>
        <taxon>Dikarya</taxon>
        <taxon>Ascomycota</taxon>
        <taxon>Pezizomycotina</taxon>
        <taxon>Sordariomycetes</taxon>
        <taxon>Sordariomycetidae</taxon>
        <taxon>Diaporthales</taxon>
        <taxon>Diaporthaceae</taxon>
        <taxon>Diaporthe</taxon>
    </lineage>
</organism>
<evidence type="ECO:0000313" key="11">
    <source>
        <dbReference type="EMBL" id="KAL1852479.1"/>
    </source>
</evidence>
<feature type="transmembrane region" description="Helical" evidence="9">
    <location>
        <begin position="562"/>
        <end position="583"/>
    </location>
</feature>
<dbReference type="InterPro" id="IPR034003">
    <property type="entry name" value="ABCG_PDR_2"/>
</dbReference>
<feature type="transmembrane region" description="Helical" evidence="9">
    <location>
        <begin position="451"/>
        <end position="473"/>
    </location>
</feature>
<keyword evidence="6" id="KW-0067">ATP-binding</keyword>
<feature type="transmembrane region" description="Helical" evidence="9">
    <location>
        <begin position="480"/>
        <end position="497"/>
    </location>
</feature>
<dbReference type="Pfam" id="PF19055">
    <property type="entry name" value="ABC2_membrane_7"/>
    <property type="match status" value="1"/>
</dbReference>
<dbReference type="PROSITE" id="PS00211">
    <property type="entry name" value="ABC_TRANSPORTER_1"/>
    <property type="match status" value="1"/>
</dbReference>
<dbReference type="InterPro" id="IPR003593">
    <property type="entry name" value="AAA+_ATPase"/>
</dbReference>
<dbReference type="PROSITE" id="PS50893">
    <property type="entry name" value="ABC_TRANSPORTER_2"/>
    <property type="match status" value="2"/>
</dbReference>
<protein>
    <recommendedName>
        <fullName evidence="10">ABC transporter domain-containing protein</fullName>
    </recommendedName>
</protein>
<evidence type="ECO:0000256" key="7">
    <source>
        <dbReference type="ARBA" id="ARBA00022989"/>
    </source>
</evidence>
<feature type="transmembrane region" description="Helical" evidence="9">
    <location>
        <begin position="1148"/>
        <end position="1171"/>
    </location>
</feature>
<dbReference type="InterPro" id="IPR013525">
    <property type="entry name" value="ABC2_TM"/>
</dbReference>
<dbReference type="SMART" id="SM00382">
    <property type="entry name" value="AAA"/>
    <property type="match status" value="2"/>
</dbReference>
<feature type="domain" description="ABC transporter" evidence="10">
    <location>
        <begin position="123"/>
        <end position="371"/>
    </location>
</feature>
<keyword evidence="4 9" id="KW-0812">Transmembrane</keyword>
<proteinExistence type="inferred from homology"/>
<dbReference type="Proteomes" id="UP001583177">
    <property type="component" value="Unassembled WGS sequence"/>
</dbReference>
<feature type="transmembrane region" description="Helical" evidence="9">
    <location>
        <begin position="1269"/>
        <end position="1290"/>
    </location>
</feature>
<dbReference type="CDD" id="cd03232">
    <property type="entry name" value="ABCG_PDR_domain2"/>
    <property type="match status" value="1"/>
</dbReference>
<evidence type="ECO:0000256" key="1">
    <source>
        <dbReference type="ARBA" id="ARBA00004141"/>
    </source>
</evidence>
<reference evidence="11 12" key="1">
    <citation type="journal article" date="2024" name="IMA Fungus">
        <title>IMA Genome - F19 : A genome assembly and annotation guide to empower mycologists, including annotated draft genome sequences of Ceratocystis pirilliformis, Diaporthe australafricana, Fusarium ophioides, Paecilomyces lecythidis, and Sporothrix stenoceras.</title>
        <authorList>
            <person name="Aylward J."/>
            <person name="Wilson A.M."/>
            <person name="Visagie C.M."/>
            <person name="Spraker J."/>
            <person name="Barnes I."/>
            <person name="Buitendag C."/>
            <person name="Ceriani C."/>
            <person name="Del Mar Angel L."/>
            <person name="du Plessis D."/>
            <person name="Fuchs T."/>
            <person name="Gasser K."/>
            <person name="Kramer D."/>
            <person name="Li W."/>
            <person name="Munsamy K."/>
            <person name="Piso A."/>
            <person name="Price J.L."/>
            <person name="Sonnekus B."/>
            <person name="Thomas C."/>
            <person name="van der Nest A."/>
            <person name="van Dijk A."/>
            <person name="van Heerden A."/>
            <person name="van Vuuren N."/>
            <person name="Yilmaz N."/>
            <person name="Duong T.A."/>
            <person name="van der Merwe N.A."/>
            <person name="Wingfield M.J."/>
            <person name="Wingfield B.D."/>
        </authorList>
    </citation>
    <scope>NUCLEOTIDE SEQUENCE [LARGE SCALE GENOMIC DNA]</scope>
    <source>
        <strain evidence="11 12">CMW 18300</strain>
    </source>
</reference>
<evidence type="ECO:0000256" key="4">
    <source>
        <dbReference type="ARBA" id="ARBA00022692"/>
    </source>
</evidence>
<feature type="transmembrane region" description="Helical" evidence="9">
    <location>
        <begin position="1192"/>
        <end position="1218"/>
    </location>
</feature>
<dbReference type="PANTHER" id="PTHR19241">
    <property type="entry name" value="ATP-BINDING CASSETTE TRANSPORTER"/>
    <property type="match status" value="1"/>
</dbReference>
<keyword evidence="7 9" id="KW-1133">Transmembrane helix</keyword>
<dbReference type="Pfam" id="PF00005">
    <property type="entry name" value="ABC_tran"/>
    <property type="match status" value="2"/>
</dbReference>
<dbReference type="Gene3D" id="3.40.50.300">
    <property type="entry name" value="P-loop containing nucleotide triphosphate hydrolases"/>
    <property type="match status" value="2"/>
</dbReference>
<dbReference type="SUPFAM" id="SSF52540">
    <property type="entry name" value="P-loop containing nucleoside triphosphate hydrolases"/>
    <property type="match status" value="2"/>
</dbReference>
<keyword evidence="12" id="KW-1185">Reference proteome</keyword>
<dbReference type="InterPro" id="IPR043926">
    <property type="entry name" value="ABCG_dom"/>
</dbReference>